<dbReference type="InterPro" id="IPR038408">
    <property type="entry name" value="GNK2_sf"/>
</dbReference>
<dbReference type="InterPro" id="IPR017441">
    <property type="entry name" value="Protein_kinase_ATP_BS"/>
</dbReference>
<name>A0A6J1IJN7_CUCMA</name>
<dbReference type="SUPFAM" id="SSF56112">
    <property type="entry name" value="Protein kinase-like (PK-like)"/>
    <property type="match status" value="1"/>
</dbReference>
<keyword evidence="4" id="KW-0808">Transferase</keyword>
<evidence type="ECO:0000256" key="6">
    <source>
        <dbReference type="ARBA" id="ARBA00022729"/>
    </source>
</evidence>
<accession>A0A6J1IJN7</accession>
<keyword evidence="11 17" id="KW-1133">Transmembrane helix</keyword>
<dbReference type="FunFam" id="3.30.200.20:FF:000142">
    <property type="entry name" value="Cysteine-rich receptor-like protein kinase 10"/>
    <property type="match status" value="1"/>
</dbReference>
<evidence type="ECO:0000313" key="21">
    <source>
        <dbReference type="RefSeq" id="XP_022977356.1"/>
    </source>
</evidence>
<evidence type="ECO:0000256" key="1">
    <source>
        <dbReference type="ARBA" id="ARBA00004167"/>
    </source>
</evidence>
<dbReference type="PROSITE" id="PS51473">
    <property type="entry name" value="GNK2"/>
    <property type="match status" value="2"/>
</dbReference>
<evidence type="ECO:0000259" key="19">
    <source>
        <dbReference type="PROSITE" id="PS51473"/>
    </source>
</evidence>
<keyword evidence="3" id="KW-0597">Phosphoprotein</keyword>
<feature type="domain" description="Protein kinase" evidence="18">
    <location>
        <begin position="330"/>
        <end position="615"/>
    </location>
</feature>
<keyword evidence="10 15" id="KW-0067">ATP-binding</keyword>
<dbReference type="Gene3D" id="3.30.200.20">
    <property type="entry name" value="Phosphorylase Kinase, domain 1"/>
    <property type="match status" value="1"/>
</dbReference>
<comment type="subcellular location">
    <subcellularLocation>
        <location evidence="1">Membrane</location>
        <topology evidence="1">Single-pass membrane protein</topology>
    </subcellularLocation>
</comment>
<dbReference type="GO" id="GO:0009737">
    <property type="term" value="P:response to abscisic acid"/>
    <property type="evidence" value="ECO:0007669"/>
    <property type="project" value="UniProtKB-ARBA"/>
</dbReference>
<evidence type="ECO:0000256" key="15">
    <source>
        <dbReference type="PROSITE-ProRule" id="PRU10141"/>
    </source>
</evidence>
<evidence type="ECO:0000256" key="14">
    <source>
        <dbReference type="ARBA" id="ARBA00023180"/>
    </source>
</evidence>
<dbReference type="InterPro" id="IPR008271">
    <property type="entry name" value="Ser/Thr_kinase_AS"/>
</dbReference>
<dbReference type="Pfam" id="PF01657">
    <property type="entry name" value="Stress-antifung"/>
    <property type="match status" value="2"/>
</dbReference>
<dbReference type="Proteomes" id="UP000504608">
    <property type="component" value="Unplaced"/>
</dbReference>
<keyword evidence="6" id="KW-0732">Signal</keyword>
<keyword evidence="2" id="KW-0723">Serine/threonine-protein kinase</keyword>
<feature type="domain" description="Gnk2-homologous" evidence="19">
    <location>
        <begin position="118"/>
        <end position="227"/>
    </location>
</feature>
<gene>
    <name evidence="21" type="primary">LOC111477708</name>
</gene>
<evidence type="ECO:0000256" key="2">
    <source>
        <dbReference type="ARBA" id="ARBA00022527"/>
    </source>
</evidence>
<dbReference type="InterPro" id="IPR000719">
    <property type="entry name" value="Prot_kinase_dom"/>
</dbReference>
<proteinExistence type="predicted"/>
<dbReference type="AlphaFoldDB" id="A0A6J1IJN7"/>
<dbReference type="Pfam" id="PF07714">
    <property type="entry name" value="PK_Tyr_Ser-Thr"/>
    <property type="match status" value="1"/>
</dbReference>
<evidence type="ECO:0000256" key="8">
    <source>
        <dbReference type="ARBA" id="ARBA00022741"/>
    </source>
</evidence>
<dbReference type="CDD" id="cd14066">
    <property type="entry name" value="STKc_IRAK"/>
    <property type="match status" value="1"/>
</dbReference>
<feature type="transmembrane region" description="Helical" evidence="17">
    <location>
        <begin position="260"/>
        <end position="282"/>
    </location>
</feature>
<keyword evidence="20" id="KW-1185">Reference proteome</keyword>
<feature type="binding site" evidence="15">
    <location>
        <position position="358"/>
    </location>
    <ligand>
        <name>ATP</name>
        <dbReference type="ChEBI" id="CHEBI:30616"/>
    </ligand>
</feature>
<evidence type="ECO:0000256" key="4">
    <source>
        <dbReference type="ARBA" id="ARBA00022679"/>
    </source>
</evidence>
<dbReference type="Gene3D" id="1.10.510.10">
    <property type="entry name" value="Transferase(Phosphotransferase) domain 1"/>
    <property type="match status" value="1"/>
</dbReference>
<evidence type="ECO:0000256" key="16">
    <source>
        <dbReference type="SAM" id="MobiDB-lite"/>
    </source>
</evidence>
<evidence type="ECO:0000256" key="7">
    <source>
        <dbReference type="ARBA" id="ARBA00022737"/>
    </source>
</evidence>
<keyword evidence="9" id="KW-0418">Kinase</keyword>
<protein>
    <submittedName>
        <fullName evidence="21">Receptor-like protein kinase At4g00960 isoform X1</fullName>
    </submittedName>
</protein>
<evidence type="ECO:0000256" key="3">
    <source>
        <dbReference type="ARBA" id="ARBA00022553"/>
    </source>
</evidence>
<dbReference type="InterPro" id="IPR001245">
    <property type="entry name" value="Ser-Thr/Tyr_kinase_cat_dom"/>
</dbReference>
<dbReference type="GO" id="GO:0005886">
    <property type="term" value="C:plasma membrane"/>
    <property type="evidence" value="ECO:0007669"/>
    <property type="project" value="TreeGrafter"/>
</dbReference>
<keyword evidence="8 15" id="KW-0547">Nucleotide-binding</keyword>
<feature type="domain" description="Gnk2-homologous" evidence="19">
    <location>
        <begin position="9"/>
        <end position="112"/>
    </location>
</feature>
<dbReference type="GO" id="GO:0004674">
    <property type="term" value="F:protein serine/threonine kinase activity"/>
    <property type="evidence" value="ECO:0007669"/>
    <property type="project" value="UniProtKB-KW"/>
</dbReference>
<evidence type="ECO:0000256" key="10">
    <source>
        <dbReference type="ARBA" id="ARBA00022840"/>
    </source>
</evidence>
<evidence type="ECO:0000256" key="9">
    <source>
        <dbReference type="ARBA" id="ARBA00022777"/>
    </source>
</evidence>
<dbReference type="GeneID" id="111477708"/>
<dbReference type="RefSeq" id="XP_022977356.1">
    <property type="nucleotide sequence ID" value="XM_023121588.1"/>
</dbReference>
<keyword evidence="5 17" id="KW-0812">Transmembrane</keyword>
<dbReference type="SMART" id="SM00220">
    <property type="entry name" value="S_TKc"/>
    <property type="match status" value="1"/>
</dbReference>
<keyword evidence="14" id="KW-0325">Glycoprotein</keyword>
<feature type="region of interest" description="Disordered" evidence="16">
    <location>
        <begin position="235"/>
        <end position="256"/>
    </location>
</feature>
<dbReference type="FunFam" id="3.30.430.20:FF:000003">
    <property type="entry name" value="Cysteine-rich RLK (RECEPTOR-like protein kinase) 10"/>
    <property type="match status" value="1"/>
</dbReference>
<dbReference type="GO" id="GO:0005524">
    <property type="term" value="F:ATP binding"/>
    <property type="evidence" value="ECO:0007669"/>
    <property type="project" value="UniProtKB-UniRule"/>
</dbReference>
<dbReference type="InterPro" id="IPR011009">
    <property type="entry name" value="Kinase-like_dom_sf"/>
</dbReference>
<evidence type="ECO:0000256" key="12">
    <source>
        <dbReference type="ARBA" id="ARBA00023136"/>
    </source>
</evidence>
<reference evidence="21" key="1">
    <citation type="submission" date="2025-08" db="UniProtKB">
        <authorList>
            <consortium name="RefSeq"/>
        </authorList>
    </citation>
    <scope>IDENTIFICATION</scope>
    <source>
        <tissue evidence="21">Young leaves</tissue>
    </source>
</reference>
<keyword evidence="13" id="KW-0675">Receptor</keyword>
<dbReference type="PROSITE" id="PS00107">
    <property type="entry name" value="PROTEIN_KINASE_ATP"/>
    <property type="match status" value="1"/>
</dbReference>
<evidence type="ECO:0000313" key="20">
    <source>
        <dbReference type="Proteomes" id="UP000504608"/>
    </source>
</evidence>
<dbReference type="InterPro" id="IPR002902">
    <property type="entry name" value="GNK2"/>
</dbReference>
<evidence type="ECO:0000256" key="17">
    <source>
        <dbReference type="SAM" id="Phobius"/>
    </source>
</evidence>
<dbReference type="PANTHER" id="PTHR27002">
    <property type="entry name" value="RECEPTOR-LIKE SERINE/THREONINE-PROTEIN KINASE SD1-8"/>
    <property type="match status" value="1"/>
</dbReference>
<dbReference type="PROSITE" id="PS00108">
    <property type="entry name" value="PROTEIN_KINASE_ST"/>
    <property type="match status" value="1"/>
</dbReference>
<dbReference type="Gene3D" id="3.30.430.20">
    <property type="entry name" value="Gnk2 domain, C-X8-C-X2-C motif"/>
    <property type="match status" value="2"/>
</dbReference>
<organism evidence="20 21">
    <name type="scientific">Cucurbita maxima</name>
    <name type="common">Pumpkin</name>
    <name type="synonym">Winter squash</name>
    <dbReference type="NCBI Taxonomy" id="3661"/>
    <lineage>
        <taxon>Eukaryota</taxon>
        <taxon>Viridiplantae</taxon>
        <taxon>Streptophyta</taxon>
        <taxon>Embryophyta</taxon>
        <taxon>Tracheophyta</taxon>
        <taxon>Spermatophyta</taxon>
        <taxon>Magnoliopsida</taxon>
        <taxon>eudicotyledons</taxon>
        <taxon>Gunneridae</taxon>
        <taxon>Pentapetalae</taxon>
        <taxon>rosids</taxon>
        <taxon>fabids</taxon>
        <taxon>Cucurbitales</taxon>
        <taxon>Cucurbitaceae</taxon>
        <taxon>Cucurbiteae</taxon>
        <taxon>Cucurbita</taxon>
    </lineage>
</organism>
<evidence type="ECO:0000259" key="18">
    <source>
        <dbReference type="PROSITE" id="PS50011"/>
    </source>
</evidence>
<evidence type="ECO:0000256" key="11">
    <source>
        <dbReference type="ARBA" id="ARBA00022989"/>
    </source>
</evidence>
<evidence type="ECO:0000256" key="13">
    <source>
        <dbReference type="ARBA" id="ARBA00023170"/>
    </source>
</evidence>
<dbReference type="KEGG" id="cmax:111477708"/>
<dbReference type="PANTHER" id="PTHR27002:SF181">
    <property type="entry name" value="RECEPTOR-LIKE SERINE_THREONINE-PROTEIN KINASE"/>
    <property type="match status" value="1"/>
</dbReference>
<keyword evidence="7" id="KW-0677">Repeat</keyword>
<dbReference type="FunFam" id="1.10.510.10:FF:000343">
    <property type="entry name" value="Cysteine-rich receptor-like protein kinase 28"/>
    <property type="match status" value="1"/>
</dbReference>
<dbReference type="CDD" id="cd23509">
    <property type="entry name" value="Gnk2-like"/>
    <property type="match status" value="2"/>
</dbReference>
<feature type="compositionally biased region" description="Pro residues" evidence="16">
    <location>
        <begin position="235"/>
        <end position="251"/>
    </location>
</feature>
<dbReference type="OrthoDB" id="4062651at2759"/>
<keyword evidence="12 17" id="KW-0472">Membrane</keyword>
<evidence type="ECO:0000256" key="5">
    <source>
        <dbReference type="ARBA" id="ARBA00022692"/>
    </source>
</evidence>
<dbReference type="PROSITE" id="PS50011">
    <property type="entry name" value="PROTEIN_KINASE_DOM"/>
    <property type="match status" value="1"/>
</dbReference>
<sequence length="651" mass="72124">MFPTISQPEFLFHTCSDKANYTAGSPFKRNLDAVLASISSNTQVDYGFYNATSGEDPDRATGLALCRGGVALEQCRSCVKDSTRRISESCPNQKEAEGWYEDCQIRYSNNAIYGVGDSNVKMLFWNTQRAEDPDGFNEALRSLFDLLQRVAASGSSIHKSAGGDQKVPFPSTYTIYGLVDCFPDLSYLDCFNCLDQLQASFFSCCNGSLGARLIATSCQLNFEIHPIYISLLSPPPPPPPPLPSPSPPPKPGNDGNTGRAVVTIGVAIVSAITLVVTIFIVFRLRKRKNKRALHNFGGLGASFGDTGDEMSIVEMIQFDFGSIKDATNDFASENKLGQGGFGVVYKGKLPNGQHIAVKRLAHNSQQGDAEFKNEVLLVVKLQHRNLVRLLGFCLQGSERLLIYEFVPNGSLDNFIFDLGKQTRLDWERRYRIINGIARALLYLHEDSRHRIIHRDLKASNILLDEEMNPKIADFGMTRLFEVDQTHVNTSRIVGTYGYMATEYVIHGQFSVKSDVFSFGVLVLEILSGKKNNYFHEGEHFEDLTSFVWTSWRAGTTTSIIDSTLSVGSRIEMIRCIHIGLLCVQENVSKRPTMGSVVMMLGSSSLTLPIPSQPAFFLHSATNESDTNGTDCESVSVQLSRNEISITEFHPR</sequence>